<dbReference type="GeneID" id="141460089"/>
<keyword evidence="5" id="KW-0865">Zymogen</keyword>
<dbReference type="GO" id="GO:0008234">
    <property type="term" value="F:cysteine-type peptidase activity"/>
    <property type="evidence" value="ECO:0007669"/>
    <property type="project" value="UniProtKB-KW"/>
</dbReference>
<name>T1IG80_RHOPR</name>
<protein>
    <submittedName>
        <fullName evidence="9">Uncharacterized protein</fullName>
    </submittedName>
</protein>
<dbReference type="PANTHER" id="PTHR12411">
    <property type="entry name" value="CYSTEINE PROTEASE FAMILY C1-RELATED"/>
    <property type="match status" value="1"/>
</dbReference>
<dbReference type="Gene3D" id="3.90.70.10">
    <property type="entry name" value="Cysteine proteinases"/>
    <property type="match status" value="1"/>
</dbReference>
<dbReference type="EMBL" id="ACPB03002356">
    <property type="status" value="NOT_ANNOTATED_CDS"/>
    <property type="molecule type" value="Genomic_DNA"/>
</dbReference>
<dbReference type="InterPro" id="IPR013201">
    <property type="entry name" value="Prot_inhib_I29"/>
</dbReference>
<dbReference type="EnsemblMetazoa" id="RPRC015299-RA">
    <property type="protein sequence ID" value="RPRC015299-PA"/>
    <property type="gene ID" value="RPRC015299"/>
</dbReference>
<reference evidence="9" key="1">
    <citation type="submission" date="2015-05" db="UniProtKB">
        <authorList>
            <consortium name="EnsemblMetazoa"/>
        </authorList>
    </citation>
    <scope>IDENTIFICATION</scope>
</reference>
<dbReference type="InterPro" id="IPR000169">
    <property type="entry name" value="Pept_cys_AS"/>
</dbReference>
<keyword evidence="4" id="KW-0788">Thiol protease</keyword>
<keyword evidence="3" id="KW-0378">Hydrolase</keyword>
<dbReference type="InterPro" id="IPR038765">
    <property type="entry name" value="Papain-like_cys_pep_sf"/>
</dbReference>
<dbReference type="InterPro" id="IPR025660">
    <property type="entry name" value="Pept_his_AS"/>
</dbReference>
<dbReference type="PROSITE" id="PS00640">
    <property type="entry name" value="THIOL_PROTEASE_ASN"/>
    <property type="match status" value="1"/>
</dbReference>
<organism evidence="9 10">
    <name type="scientific">Rhodnius prolixus</name>
    <name type="common">Triatomid bug</name>
    <dbReference type="NCBI Taxonomy" id="13249"/>
    <lineage>
        <taxon>Eukaryota</taxon>
        <taxon>Metazoa</taxon>
        <taxon>Ecdysozoa</taxon>
        <taxon>Arthropoda</taxon>
        <taxon>Hexapoda</taxon>
        <taxon>Insecta</taxon>
        <taxon>Pterygota</taxon>
        <taxon>Neoptera</taxon>
        <taxon>Paraneoptera</taxon>
        <taxon>Hemiptera</taxon>
        <taxon>Heteroptera</taxon>
        <taxon>Panheteroptera</taxon>
        <taxon>Cimicomorpha</taxon>
        <taxon>Reduviidae</taxon>
        <taxon>Triatominae</taxon>
        <taxon>Rhodnius</taxon>
    </lineage>
</organism>
<dbReference type="VEuPathDB" id="VectorBase:RPRC015299"/>
<keyword evidence="10" id="KW-1185">Reference proteome</keyword>
<evidence type="ECO:0000256" key="3">
    <source>
        <dbReference type="ARBA" id="ARBA00022801"/>
    </source>
</evidence>
<dbReference type="Pfam" id="PF00112">
    <property type="entry name" value="Peptidase_C1"/>
    <property type="match status" value="1"/>
</dbReference>
<evidence type="ECO:0000256" key="1">
    <source>
        <dbReference type="ARBA" id="ARBA00008455"/>
    </source>
</evidence>
<dbReference type="InParanoid" id="T1IG80"/>
<dbReference type="SUPFAM" id="SSF54001">
    <property type="entry name" value="Cysteine proteinases"/>
    <property type="match status" value="1"/>
</dbReference>
<dbReference type="AlphaFoldDB" id="T1IG80"/>
<evidence type="ECO:0000313" key="10">
    <source>
        <dbReference type="Proteomes" id="UP000015103"/>
    </source>
</evidence>
<sequence>MKIAVCLCFFIVNNHAGLNDHIPEEWFAFKAQFGKIYKNSFEELYRMNIHKENQRKIDEHNKRYEVGEISYKLKMNHFGDLMQHEFKALNKLKKTSKRQNSENVIRATGAKLPASVDWRKKGAVTPVKDQGQCGSCWAFSTTGSMEGQLFLKNKKLISLSEQQLVDCSTSFGNEGCDGGLMDQAFQYIKANGGIDTERSYPYEAEDDKCRFKTKPVAGTDKGYVEIAQGDENALKEATAKIGPISVAIDAGNLSFQFYSEGIYDEPFCSDTDLDHGVLVAGYGTENNKDFWLVKNSWNTDWGMEGYIKMSRNKNNQCGIASQASFPLV</sequence>
<dbReference type="CDD" id="cd02248">
    <property type="entry name" value="Peptidase_C1A"/>
    <property type="match status" value="1"/>
</dbReference>
<dbReference type="PRINTS" id="PR00705">
    <property type="entry name" value="PAPAIN"/>
</dbReference>
<dbReference type="SMART" id="SM00645">
    <property type="entry name" value="Pept_C1"/>
    <property type="match status" value="1"/>
</dbReference>
<dbReference type="RefSeq" id="XP_073995862.1">
    <property type="nucleotide sequence ID" value="XM_074139761.1"/>
</dbReference>
<dbReference type="FunFam" id="3.90.70.10:FF:000006">
    <property type="entry name" value="Cathepsin S"/>
    <property type="match status" value="1"/>
</dbReference>
<dbReference type="InterPro" id="IPR025661">
    <property type="entry name" value="Pept_asp_AS"/>
</dbReference>
<dbReference type="GO" id="GO:0006508">
    <property type="term" value="P:proteolysis"/>
    <property type="evidence" value="ECO:0007669"/>
    <property type="project" value="UniProtKB-KW"/>
</dbReference>
<dbReference type="STRING" id="13249.T1IG80"/>
<evidence type="ECO:0000259" key="8">
    <source>
        <dbReference type="SMART" id="SM00848"/>
    </source>
</evidence>
<dbReference type="InterPro" id="IPR000668">
    <property type="entry name" value="Peptidase_C1A_C"/>
</dbReference>
<dbReference type="Proteomes" id="UP000015103">
    <property type="component" value="Unassembled WGS sequence"/>
</dbReference>
<keyword evidence="6" id="KW-1015">Disulfide bond</keyword>
<evidence type="ECO:0000256" key="5">
    <source>
        <dbReference type="ARBA" id="ARBA00023145"/>
    </source>
</evidence>
<proteinExistence type="inferred from homology"/>
<dbReference type="InterPro" id="IPR039417">
    <property type="entry name" value="Peptidase_C1A_papain-like"/>
</dbReference>
<dbReference type="HOGENOM" id="CLU_012184_1_2_1"/>
<evidence type="ECO:0000313" key="9">
    <source>
        <dbReference type="EnsemblMetazoa" id="RPRC015299-PA"/>
    </source>
</evidence>
<dbReference type="PROSITE" id="PS00639">
    <property type="entry name" value="THIOL_PROTEASE_HIS"/>
    <property type="match status" value="1"/>
</dbReference>
<comment type="similarity">
    <text evidence="1">Belongs to the peptidase C1 family.</text>
</comment>
<keyword evidence="2" id="KW-0645">Protease</keyword>
<evidence type="ECO:0000256" key="2">
    <source>
        <dbReference type="ARBA" id="ARBA00022670"/>
    </source>
</evidence>
<dbReference type="OMA" id="IKEEWHT"/>
<dbReference type="InterPro" id="IPR013128">
    <property type="entry name" value="Peptidase_C1A"/>
</dbReference>
<dbReference type="eggNOG" id="KOG1543">
    <property type="taxonomic scope" value="Eukaryota"/>
</dbReference>
<feature type="domain" description="Cathepsin propeptide inhibitor" evidence="8">
    <location>
        <begin position="26"/>
        <end position="86"/>
    </location>
</feature>
<evidence type="ECO:0000259" key="7">
    <source>
        <dbReference type="SMART" id="SM00645"/>
    </source>
</evidence>
<dbReference type="PROSITE" id="PS00139">
    <property type="entry name" value="THIOL_PROTEASE_CYS"/>
    <property type="match status" value="1"/>
</dbReference>
<accession>T1IG80</accession>
<dbReference type="SMART" id="SM00848">
    <property type="entry name" value="Inhibitor_I29"/>
    <property type="match status" value="1"/>
</dbReference>
<feature type="domain" description="Peptidase C1A papain C-terminal" evidence="7">
    <location>
        <begin position="112"/>
        <end position="327"/>
    </location>
</feature>
<evidence type="ECO:0000256" key="4">
    <source>
        <dbReference type="ARBA" id="ARBA00022807"/>
    </source>
</evidence>
<dbReference type="Pfam" id="PF08246">
    <property type="entry name" value="Inhibitor_I29"/>
    <property type="match status" value="1"/>
</dbReference>
<evidence type="ECO:0000256" key="6">
    <source>
        <dbReference type="ARBA" id="ARBA00023157"/>
    </source>
</evidence>